<dbReference type="InterPro" id="IPR036388">
    <property type="entry name" value="WH-like_DNA-bd_sf"/>
</dbReference>
<keyword evidence="2" id="KW-0805">Transcription regulation</keyword>
<gene>
    <name evidence="8" type="ORF">D9X91_08240</name>
</gene>
<sequence length="171" mass="20344">MTKNELITEWFNRYSDDIYHYFIYRMGTMDVDDYVQDVFVRAMKGLDKFQDLSSPKTWLYRIAMNLAIDEDRKKRRNSWRQKALQMNASLEGNHFQRPEQYFDLRENNVELYNAILSLKSSYRDVVILRGINELSVTESAIALDWKESKVRSTYHRAKLALQKKLGGERNG</sequence>
<dbReference type="AlphaFoldDB" id="A0A3L7K101"/>
<dbReference type="GO" id="GO:0006352">
    <property type="term" value="P:DNA-templated transcription initiation"/>
    <property type="evidence" value="ECO:0007669"/>
    <property type="project" value="InterPro"/>
</dbReference>
<feature type="domain" description="RNA polymerase sigma-70 region 2" evidence="6">
    <location>
        <begin position="11"/>
        <end position="76"/>
    </location>
</feature>
<dbReference type="InterPro" id="IPR013249">
    <property type="entry name" value="RNA_pol_sigma70_r4_t2"/>
</dbReference>
<accession>A0A3L7K101</accession>
<dbReference type="GO" id="GO:0016987">
    <property type="term" value="F:sigma factor activity"/>
    <property type="evidence" value="ECO:0007669"/>
    <property type="project" value="UniProtKB-KW"/>
</dbReference>
<evidence type="ECO:0000256" key="4">
    <source>
        <dbReference type="ARBA" id="ARBA00023125"/>
    </source>
</evidence>
<dbReference type="GO" id="GO:0003677">
    <property type="term" value="F:DNA binding"/>
    <property type="evidence" value="ECO:0007669"/>
    <property type="project" value="UniProtKB-KW"/>
</dbReference>
<dbReference type="Pfam" id="PF08281">
    <property type="entry name" value="Sigma70_r4_2"/>
    <property type="match status" value="1"/>
</dbReference>
<dbReference type="Gene3D" id="1.10.10.10">
    <property type="entry name" value="Winged helix-like DNA-binding domain superfamily/Winged helix DNA-binding domain"/>
    <property type="match status" value="1"/>
</dbReference>
<feature type="domain" description="RNA polymerase sigma factor 70 region 4 type 2" evidence="7">
    <location>
        <begin position="110"/>
        <end position="161"/>
    </location>
</feature>
<protein>
    <submittedName>
        <fullName evidence="8">RNA polymerase sigma factor</fullName>
    </submittedName>
</protein>
<dbReference type="InterPro" id="IPR007627">
    <property type="entry name" value="RNA_pol_sigma70_r2"/>
</dbReference>
<dbReference type="SUPFAM" id="SSF88946">
    <property type="entry name" value="Sigma2 domain of RNA polymerase sigma factors"/>
    <property type="match status" value="1"/>
</dbReference>
<evidence type="ECO:0000256" key="1">
    <source>
        <dbReference type="ARBA" id="ARBA00010641"/>
    </source>
</evidence>
<organism evidence="8 9">
    <name type="scientific">Falsibacillus albus</name>
    <dbReference type="NCBI Taxonomy" id="2478915"/>
    <lineage>
        <taxon>Bacteria</taxon>
        <taxon>Bacillati</taxon>
        <taxon>Bacillota</taxon>
        <taxon>Bacilli</taxon>
        <taxon>Bacillales</taxon>
        <taxon>Bacillaceae</taxon>
        <taxon>Falsibacillus</taxon>
    </lineage>
</organism>
<dbReference type="NCBIfam" id="TIGR02937">
    <property type="entry name" value="sigma70-ECF"/>
    <property type="match status" value="1"/>
</dbReference>
<dbReference type="RefSeq" id="WP_121680118.1">
    <property type="nucleotide sequence ID" value="NZ_RCVZ01000004.1"/>
</dbReference>
<evidence type="ECO:0000259" key="6">
    <source>
        <dbReference type="Pfam" id="PF04542"/>
    </source>
</evidence>
<keyword evidence="3" id="KW-0731">Sigma factor</keyword>
<keyword evidence="9" id="KW-1185">Reference proteome</keyword>
<proteinExistence type="inferred from homology"/>
<dbReference type="InterPro" id="IPR039425">
    <property type="entry name" value="RNA_pol_sigma-70-like"/>
</dbReference>
<dbReference type="PANTHER" id="PTHR43133:SF8">
    <property type="entry name" value="RNA POLYMERASE SIGMA FACTOR HI_1459-RELATED"/>
    <property type="match status" value="1"/>
</dbReference>
<dbReference type="InterPro" id="IPR013325">
    <property type="entry name" value="RNA_pol_sigma_r2"/>
</dbReference>
<dbReference type="EMBL" id="RCVZ01000004">
    <property type="protein sequence ID" value="RLQ96265.1"/>
    <property type="molecule type" value="Genomic_DNA"/>
</dbReference>
<dbReference type="InterPro" id="IPR014284">
    <property type="entry name" value="RNA_pol_sigma-70_dom"/>
</dbReference>
<evidence type="ECO:0000256" key="5">
    <source>
        <dbReference type="ARBA" id="ARBA00023163"/>
    </source>
</evidence>
<evidence type="ECO:0000256" key="3">
    <source>
        <dbReference type="ARBA" id="ARBA00023082"/>
    </source>
</evidence>
<comment type="caution">
    <text evidence="8">The sequence shown here is derived from an EMBL/GenBank/DDBJ whole genome shotgun (WGS) entry which is preliminary data.</text>
</comment>
<keyword evidence="4" id="KW-0238">DNA-binding</keyword>
<dbReference type="SUPFAM" id="SSF88659">
    <property type="entry name" value="Sigma3 and sigma4 domains of RNA polymerase sigma factors"/>
    <property type="match status" value="1"/>
</dbReference>
<comment type="similarity">
    <text evidence="1">Belongs to the sigma-70 factor family. ECF subfamily.</text>
</comment>
<dbReference type="OrthoDB" id="9794508at2"/>
<evidence type="ECO:0000256" key="2">
    <source>
        <dbReference type="ARBA" id="ARBA00023015"/>
    </source>
</evidence>
<name>A0A3L7K101_9BACI</name>
<evidence type="ECO:0000313" key="8">
    <source>
        <dbReference type="EMBL" id="RLQ96265.1"/>
    </source>
</evidence>
<dbReference type="PANTHER" id="PTHR43133">
    <property type="entry name" value="RNA POLYMERASE ECF-TYPE SIGMA FACTO"/>
    <property type="match status" value="1"/>
</dbReference>
<evidence type="ECO:0000313" key="9">
    <source>
        <dbReference type="Proteomes" id="UP000276770"/>
    </source>
</evidence>
<reference evidence="8 9" key="1">
    <citation type="submission" date="2018-10" db="EMBL/GenBank/DDBJ databases">
        <title>Falsibacillus sp. genome draft.</title>
        <authorList>
            <person name="Shi S."/>
        </authorList>
    </citation>
    <scope>NUCLEOTIDE SEQUENCE [LARGE SCALE GENOMIC DNA]</scope>
    <source>
        <strain evidence="8 9">GY 10110</strain>
    </source>
</reference>
<keyword evidence="5" id="KW-0804">Transcription</keyword>
<dbReference type="Proteomes" id="UP000276770">
    <property type="component" value="Unassembled WGS sequence"/>
</dbReference>
<dbReference type="InterPro" id="IPR013324">
    <property type="entry name" value="RNA_pol_sigma_r3/r4-like"/>
</dbReference>
<dbReference type="Gene3D" id="1.10.1740.10">
    <property type="match status" value="1"/>
</dbReference>
<dbReference type="Pfam" id="PF04542">
    <property type="entry name" value="Sigma70_r2"/>
    <property type="match status" value="1"/>
</dbReference>
<evidence type="ECO:0000259" key="7">
    <source>
        <dbReference type="Pfam" id="PF08281"/>
    </source>
</evidence>